<organism evidence="1 2">
    <name type="scientific">Zarea fungicola</name>
    <dbReference type="NCBI Taxonomy" id="93591"/>
    <lineage>
        <taxon>Eukaryota</taxon>
        <taxon>Fungi</taxon>
        <taxon>Dikarya</taxon>
        <taxon>Ascomycota</taxon>
        <taxon>Pezizomycotina</taxon>
        <taxon>Sordariomycetes</taxon>
        <taxon>Hypocreomycetidae</taxon>
        <taxon>Hypocreales</taxon>
        <taxon>Cordycipitaceae</taxon>
        <taxon>Zarea</taxon>
    </lineage>
</organism>
<gene>
    <name evidence="1" type="ORF">NQ176_g3531</name>
</gene>
<evidence type="ECO:0000313" key="1">
    <source>
        <dbReference type="EMBL" id="KAJ2978954.1"/>
    </source>
</evidence>
<evidence type="ECO:0000313" key="2">
    <source>
        <dbReference type="Proteomes" id="UP001143910"/>
    </source>
</evidence>
<sequence>MSELPAAKRVRREDLQETDGSICDANNANLVDEELQARIHAQIAAALGLNDEDEDEAEEQSLVAPTKSDKRNRQRSYAQQRSGAREDLHSSDGNGDENGKENDDEDDDEQSYEFNLFSTGIAAGPSRVILEDATKLGHGAFARPRPLSCYTTKNLSAKQKDQYSYAAVTAEDVVRRSTRPSWGMAMPWRVVTIVSTRPPKARLGGSKSMETLLGHVKGGGDAANKKKRPGKKQRIATRKQRAARELAMQAAAKKQVEKEEQIKDKKKRLNRIKKLRKRAKEKERKLEGGVAGPVGDDSDSGGDE</sequence>
<proteinExistence type="predicted"/>
<keyword evidence="2" id="KW-1185">Reference proteome</keyword>
<protein>
    <submittedName>
        <fullName evidence="1">Uncharacterized protein</fullName>
    </submittedName>
</protein>
<accession>A0ACC1NKL7</accession>
<dbReference type="Proteomes" id="UP001143910">
    <property type="component" value="Unassembled WGS sequence"/>
</dbReference>
<reference evidence="1" key="1">
    <citation type="submission" date="2022-08" db="EMBL/GenBank/DDBJ databases">
        <title>Genome Sequence of Lecanicillium fungicola.</title>
        <authorList>
            <person name="Buettner E."/>
        </authorList>
    </citation>
    <scope>NUCLEOTIDE SEQUENCE</scope>
    <source>
        <strain evidence="1">Babe33</strain>
    </source>
</reference>
<comment type="caution">
    <text evidence="1">The sequence shown here is derived from an EMBL/GenBank/DDBJ whole genome shotgun (WGS) entry which is preliminary data.</text>
</comment>
<name>A0ACC1NKL7_9HYPO</name>
<dbReference type="EMBL" id="JANJQO010000328">
    <property type="protein sequence ID" value="KAJ2978954.1"/>
    <property type="molecule type" value="Genomic_DNA"/>
</dbReference>